<dbReference type="PANTHER" id="PTHR46847:SF1">
    <property type="entry name" value="D-ALLOSE-BINDING PERIPLASMIC PROTEIN-RELATED"/>
    <property type="match status" value="1"/>
</dbReference>
<dbReference type="PROSITE" id="PS51257">
    <property type="entry name" value="PROKAR_LIPOPROTEIN"/>
    <property type="match status" value="1"/>
</dbReference>
<gene>
    <name evidence="6" type="ORF">N8I84_05720</name>
</gene>
<dbReference type="SUPFAM" id="SSF53822">
    <property type="entry name" value="Periplasmic binding protein-like I"/>
    <property type="match status" value="1"/>
</dbReference>
<protein>
    <submittedName>
        <fullName evidence="6">Sugar ABC transporter substrate-binding protein</fullName>
    </submittedName>
</protein>
<sequence>MRATAAAACGALALTACAGTKSEGSSSAPGRSGTVAVILPQLISPFWQSYNDYVPKMAKAEHVDALPTVNSNSDSLQQYTDILNELNRGAKGLVIAPVDSSAIEAGLDQARRKGVPVVAVDVAPDKGRVAMTVRADNVAYGEKACDYLGQHVPSGKIVQIEGDLNSVNGRDRSEGFRSCVEKKYPKLEVLDVPAKWESDTAAAKLGTLLGANPDIKGIYLQAGGVYLLPTLQTLKSQNMLKPAGRPGHIVIVSNDGIPLELGAIRKGEIDATVSQPTDAYAKYGLCYIKAAMEGKTFRPGRTDHGSTIVRLPSGILEDQLPAPLVTRRNVDDPHLWGNAFP</sequence>
<keyword evidence="7" id="KW-1185">Reference proteome</keyword>
<keyword evidence="3 4" id="KW-0732">Signal</keyword>
<feature type="chain" id="PRO_5047115712" evidence="4">
    <location>
        <begin position="19"/>
        <end position="341"/>
    </location>
</feature>
<comment type="subcellular location">
    <subcellularLocation>
        <location evidence="1">Cell envelope</location>
    </subcellularLocation>
</comment>
<comment type="similarity">
    <text evidence="2">Belongs to the bacterial solute-binding protein 2 family.</text>
</comment>
<dbReference type="PANTHER" id="PTHR46847">
    <property type="entry name" value="D-ALLOSE-BINDING PERIPLASMIC PROTEIN-RELATED"/>
    <property type="match status" value="1"/>
</dbReference>
<feature type="signal peptide" evidence="4">
    <location>
        <begin position="1"/>
        <end position="18"/>
    </location>
</feature>
<dbReference type="Proteomes" id="UP001061298">
    <property type="component" value="Chromosome"/>
</dbReference>
<dbReference type="InterPro" id="IPR025997">
    <property type="entry name" value="SBP_2_dom"/>
</dbReference>
<dbReference type="Pfam" id="PF13407">
    <property type="entry name" value="Peripla_BP_4"/>
    <property type="match status" value="1"/>
</dbReference>
<feature type="domain" description="Periplasmic binding protein" evidence="5">
    <location>
        <begin position="35"/>
        <end position="295"/>
    </location>
</feature>
<evidence type="ECO:0000256" key="1">
    <source>
        <dbReference type="ARBA" id="ARBA00004196"/>
    </source>
</evidence>
<evidence type="ECO:0000259" key="5">
    <source>
        <dbReference type="Pfam" id="PF13407"/>
    </source>
</evidence>
<evidence type="ECO:0000256" key="2">
    <source>
        <dbReference type="ARBA" id="ARBA00007639"/>
    </source>
</evidence>
<evidence type="ECO:0000313" key="6">
    <source>
        <dbReference type="EMBL" id="UXY18275.1"/>
    </source>
</evidence>
<name>A0ABY6DV65_9ACTN</name>
<evidence type="ECO:0000313" key="7">
    <source>
        <dbReference type="Proteomes" id="UP001061298"/>
    </source>
</evidence>
<reference evidence="6" key="1">
    <citation type="submission" date="2022-10" db="EMBL/GenBank/DDBJ databases">
        <authorList>
            <person name="Mo P."/>
        </authorList>
    </citation>
    <scope>NUCLEOTIDE SEQUENCE</scope>
    <source>
        <strain evidence="6">HUAS 13-4</strain>
    </source>
</reference>
<proteinExistence type="inferred from homology"/>
<dbReference type="EMBL" id="CP106793">
    <property type="protein sequence ID" value="UXY18275.1"/>
    <property type="molecule type" value="Genomic_DNA"/>
</dbReference>
<accession>A0ABY6DV65</accession>
<dbReference type="InterPro" id="IPR028082">
    <property type="entry name" value="Peripla_BP_I"/>
</dbReference>
<evidence type="ECO:0000256" key="3">
    <source>
        <dbReference type="ARBA" id="ARBA00022729"/>
    </source>
</evidence>
<organism evidence="6 7">
    <name type="scientific">Streptomyces cynarae</name>
    <dbReference type="NCBI Taxonomy" id="2981134"/>
    <lineage>
        <taxon>Bacteria</taxon>
        <taxon>Bacillati</taxon>
        <taxon>Actinomycetota</taxon>
        <taxon>Actinomycetes</taxon>
        <taxon>Kitasatosporales</taxon>
        <taxon>Streptomycetaceae</taxon>
        <taxon>Streptomyces</taxon>
    </lineage>
</organism>
<dbReference type="CDD" id="cd01536">
    <property type="entry name" value="PBP1_ABC_sugar_binding-like"/>
    <property type="match status" value="1"/>
</dbReference>
<evidence type="ECO:0000256" key="4">
    <source>
        <dbReference type="SAM" id="SignalP"/>
    </source>
</evidence>
<dbReference type="Gene3D" id="3.40.50.2300">
    <property type="match status" value="2"/>
</dbReference>